<accession>A0A0L0FRG1</accession>
<organism evidence="2 3">
    <name type="scientific">Sphaeroforma arctica JP610</name>
    <dbReference type="NCBI Taxonomy" id="667725"/>
    <lineage>
        <taxon>Eukaryota</taxon>
        <taxon>Ichthyosporea</taxon>
        <taxon>Ichthyophonida</taxon>
        <taxon>Sphaeroforma</taxon>
    </lineage>
</organism>
<dbReference type="Proteomes" id="UP000054560">
    <property type="component" value="Unassembled WGS sequence"/>
</dbReference>
<evidence type="ECO:0000256" key="1">
    <source>
        <dbReference type="SAM" id="MobiDB-lite"/>
    </source>
</evidence>
<feature type="region of interest" description="Disordered" evidence="1">
    <location>
        <begin position="44"/>
        <end position="65"/>
    </location>
</feature>
<proteinExistence type="predicted"/>
<gene>
    <name evidence="2" type="ORF">SARC_08252</name>
</gene>
<protein>
    <submittedName>
        <fullName evidence="2">Uncharacterized protein</fullName>
    </submittedName>
</protein>
<feature type="compositionally biased region" description="Polar residues" evidence="1">
    <location>
        <begin position="45"/>
        <end position="60"/>
    </location>
</feature>
<dbReference type="AlphaFoldDB" id="A0A0L0FRG1"/>
<evidence type="ECO:0000313" key="3">
    <source>
        <dbReference type="Proteomes" id="UP000054560"/>
    </source>
</evidence>
<sequence>MSAPAANVMRSAARAASTTMKRSAGQDAITNSAFLERGFAAARESSGTSRSLLANHTGRTAKTDAESSIYLASSFRA</sequence>
<dbReference type="EMBL" id="KQ242320">
    <property type="protein sequence ID" value="KNC79360.1"/>
    <property type="molecule type" value="Genomic_DNA"/>
</dbReference>
<dbReference type="GeneID" id="25908756"/>
<keyword evidence="3" id="KW-1185">Reference proteome</keyword>
<reference evidence="2 3" key="1">
    <citation type="submission" date="2011-02" db="EMBL/GenBank/DDBJ databases">
        <title>The Genome Sequence of Sphaeroforma arctica JP610.</title>
        <authorList>
            <consortium name="The Broad Institute Genome Sequencing Platform"/>
            <person name="Russ C."/>
            <person name="Cuomo C."/>
            <person name="Young S.K."/>
            <person name="Zeng Q."/>
            <person name="Gargeya S."/>
            <person name="Alvarado L."/>
            <person name="Berlin A."/>
            <person name="Chapman S.B."/>
            <person name="Chen Z."/>
            <person name="Freedman E."/>
            <person name="Gellesch M."/>
            <person name="Goldberg J."/>
            <person name="Griggs A."/>
            <person name="Gujja S."/>
            <person name="Heilman E."/>
            <person name="Heiman D."/>
            <person name="Howarth C."/>
            <person name="Mehta T."/>
            <person name="Neiman D."/>
            <person name="Pearson M."/>
            <person name="Roberts A."/>
            <person name="Saif S."/>
            <person name="Shea T."/>
            <person name="Shenoy N."/>
            <person name="Sisk P."/>
            <person name="Stolte C."/>
            <person name="Sykes S."/>
            <person name="White J."/>
            <person name="Yandava C."/>
            <person name="Burger G."/>
            <person name="Gray M.W."/>
            <person name="Holland P.W.H."/>
            <person name="King N."/>
            <person name="Lang F.B.F."/>
            <person name="Roger A.J."/>
            <person name="Ruiz-Trillo I."/>
            <person name="Haas B."/>
            <person name="Nusbaum C."/>
            <person name="Birren B."/>
        </authorList>
    </citation>
    <scope>NUCLEOTIDE SEQUENCE [LARGE SCALE GENOMIC DNA]</scope>
    <source>
        <strain evidence="2 3">JP610</strain>
    </source>
</reference>
<evidence type="ECO:0000313" key="2">
    <source>
        <dbReference type="EMBL" id="KNC79360.1"/>
    </source>
</evidence>
<dbReference type="RefSeq" id="XP_014153262.1">
    <property type="nucleotide sequence ID" value="XM_014297787.1"/>
</dbReference>
<name>A0A0L0FRG1_9EUKA</name>